<name>A0ABS9ZZC8_9SPHI</name>
<comment type="caution">
    <text evidence="1">The sequence shown here is derived from an EMBL/GenBank/DDBJ whole genome shotgun (WGS) entry which is preliminary data.</text>
</comment>
<organism evidence="1 2">
    <name type="scientific">Pedobacter montanisoli</name>
    <dbReference type="NCBI Taxonomy" id="2923277"/>
    <lineage>
        <taxon>Bacteria</taxon>
        <taxon>Pseudomonadati</taxon>
        <taxon>Bacteroidota</taxon>
        <taxon>Sphingobacteriia</taxon>
        <taxon>Sphingobacteriales</taxon>
        <taxon>Sphingobacteriaceae</taxon>
        <taxon>Pedobacter</taxon>
    </lineage>
</organism>
<gene>
    <name evidence="1" type="ORF">MMF97_12985</name>
</gene>
<protein>
    <submittedName>
        <fullName evidence="1">Uncharacterized protein</fullName>
    </submittedName>
</protein>
<evidence type="ECO:0000313" key="2">
    <source>
        <dbReference type="Proteomes" id="UP001165460"/>
    </source>
</evidence>
<keyword evidence="2" id="KW-1185">Reference proteome</keyword>
<evidence type="ECO:0000313" key="1">
    <source>
        <dbReference type="EMBL" id="MCJ0743630.1"/>
    </source>
</evidence>
<dbReference type="RefSeq" id="WP_243362879.1">
    <property type="nucleotide sequence ID" value="NZ_JALGBH010000002.1"/>
</dbReference>
<accession>A0ABS9ZZC8</accession>
<dbReference type="Proteomes" id="UP001165460">
    <property type="component" value="Unassembled WGS sequence"/>
</dbReference>
<proteinExistence type="predicted"/>
<sequence length="361" mass="42288">MILNIQKVKTRIVVLHSIPKSFFKKIEDSVNFGNHLFPNWSIQVFQNTDLQSKFKAVYDAYKLITIKNERDKIITAFQNSNEIERLCSNDPALEMLTINDIEASIRQPIKQLFSYLYNTASKYHEFTNFVNITVGKSIDEFIKHHKIEVCPICGLEGFLNLEGQARLALDHWLCQDIFPFSSVNFNNLIPIGGWCNSRPAKGDDNVLIDNVGNRKLAFYPYKNYNGINARFSFIEEPSFEEEYGSWEFIIEPKDNNEIDYFESWENTFNIKTRYNSFVKKNILTMWRNTYIEYIDDHDILNHASDLVSFKTNLQHWKSSFMKKKYVGYKAYRSFINHLVQNASDAYLTGIYQNILSEKGLI</sequence>
<reference evidence="1" key="1">
    <citation type="submission" date="2022-03" db="EMBL/GenBank/DDBJ databases">
        <authorList>
            <person name="Woo C.Y."/>
        </authorList>
    </citation>
    <scope>NUCLEOTIDE SEQUENCE</scope>
    <source>
        <strain evidence="1">CYS-01</strain>
    </source>
</reference>
<dbReference type="EMBL" id="JALGBH010000002">
    <property type="protein sequence ID" value="MCJ0743630.1"/>
    <property type="molecule type" value="Genomic_DNA"/>
</dbReference>